<evidence type="ECO:0000256" key="1">
    <source>
        <dbReference type="SAM" id="MobiDB-lite"/>
    </source>
</evidence>
<feature type="region of interest" description="Disordered" evidence="1">
    <location>
        <begin position="135"/>
        <end position="155"/>
    </location>
</feature>
<organism evidence="2 3">
    <name type="scientific">Scomber scombrus</name>
    <name type="common">Atlantic mackerel</name>
    <name type="synonym">Scomber vernalis</name>
    <dbReference type="NCBI Taxonomy" id="13677"/>
    <lineage>
        <taxon>Eukaryota</taxon>
        <taxon>Metazoa</taxon>
        <taxon>Chordata</taxon>
        <taxon>Craniata</taxon>
        <taxon>Vertebrata</taxon>
        <taxon>Euteleostomi</taxon>
        <taxon>Actinopterygii</taxon>
        <taxon>Neopterygii</taxon>
        <taxon>Teleostei</taxon>
        <taxon>Neoteleostei</taxon>
        <taxon>Acanthomorphata</taxon>
        <taxon>Pelagiaria</taxon>
        <taxon>Scombriformes</taxon>
        <taxon>Scombridae</taxon>
        <taxon>Scomber</taxon>
    </lineage>
</organism>
<evidence type="ECO:0000313" key="3">
    <source>
        <dbReference type="Proteomes" id="UP001314229"/>
    </source>
</evidence>
<comment type="caution">
    <text evidence="2">The sequence shown here is derived from an EMBL/GenBank/DDBJ whole genome shotgun (WGS) entry which is preliminary data.</text>
</comment>
<proteinExistence type="predicted"/>
<reference evidence="2 3" key="1">
    <citation type="submission" date="2024-01" db="EMBL/GenBank/DDBJ databases">
        <authorList>
            <person name="Alioto T."/>
            <person name="Alioto T."/>
            <person name="Gomez Garrido J."/>
        </authorList>
    </citation>
    <scope>NUCLEOTIDE SEQUENCE [LARGE SCALE GENOMIC DNA]</scope>
</reference>
<keyword evidence="3" id="KW-1185">Reference proteome</keyword>
<dbReference type="Proteomes" id="UP001314229">
    <property type="component" value="Unassembled WGS sequence"/>
</dbReference>
<feature type="compositionally biased region" description="Basic and acidic residues" evidence="1">
    <location>
        <begin position="135"/>
        <end position="149"/>
    </location>
</feature>
<accession>A0AAV1PJF2</accession>
<name>A0AAV1PJF2_SCOSC</name>
<protein>
    <submittedName>
        <fullName evidence="2">Uncharacterized protein</fullName>
    </submittedName>
</protein>
<dbReference type="AlphaFoldDB" id="A0AAV1PJF2"/>
<evidence type="ECO:0000313" key="2">
    <source>
        <dbReference type="EMBL" id="CAK6971713.1"/>
    </source>
</evidence>
<sequence>MPRVGLQIPAAILTPAKFLDRISITGSLHIVTVWIIGDSYMWYPVSCRDFGKTFVSGLSVECDGKAFSPLFLTPCEDKKHWMSSSTLAVTTWQATTAEHKHGETPCNSEIVCRVRGKHSGALVCLRHERRRLRESFTGEREQGSRDESCLPKSSCDARNPKSLQLFSGLTDFTTGMQSKTVHSSTVILRIPGSNAHMKR</sequence>
<gene>
    <name evidence="2" type="ORF">FSCOSCO3_A011519</name>
</gene>
<dbReference type="EMBL" id="CAWUFR010000185">
    <property type="protein sequence ID" value="CAK6971713.1"/>
    <property type="molecule type" value="Genomic_DNA"/>
</dbReference>